<proteinExistence type="predicted"/>
<evidence type="ECO:0000313" key="2">
    <source>
        <dbReference type="Proteomes" id="UP000030403"/>
    </source>
</evidence>
<gene>
    <name evidence="1" type="ORF">N783_18725</name>
</gene>
<accession>A0A0A5FW87</accession>
<dbReference type="OrthoDB" id="2967156at2"/>
<name>A0A0A5FW87_9BACI</name>
<dbReference type="RefSeq" id="WP_027447386.1">
    <property type="nucleotide sequence ID" value="NZ_AULJ01000061.1"/>
</dbReference>
<sequence length="118" mass="14048">MGELINFEKRRAKKELKDSAGNKGIVYEIYLAVVKYVNEHLQEEYEKPIENLNTKTHLRLVYQGDHERFQSTLNELLEYWEIPQDYITNIPDGEEFEVFQTVGDLCTFIDKCVRKQQM</sequence>
<evidence type="ECO:0008006" key="3">
    <source>
        <dbReference type="Google" id="ProtNLM"/>
    </source>
</evidence>
<organism evidence="1 2">
    <name type="scientific">Pontibacillus marinus BH030004 = DSM 16465</name>
    <dbReference type="NCBI Taxonomy" id="1385511"/>
    <lineage>
        <taxon>Bacteria</taxon>
        <taxon>Bacillati</taxon>
        <taxon>Bacillota</taxon>
        <taxon>Bacilli</taxon>
        <taxon>Bacillales</taxon>
        <taxon>Bacillaceae</taxon>
        <taxon>Pontibacillus</taxon>
    </lineage>
</organism>
<keyword evidence="2" id="KW-1185">Reference proteome</keyword>
<dbReference type="Proteomes" id="UP000030403">
    <property type="component" value="Unassembled WGS sequence"/>
</dbReference>
<dbReference type="eggNOG" id="ENOG5033CKI">
    <property type="taxonomic scope" value="Bacteria"/>
</dbReference>
<dbReference type="EMBL" id="AVPF01000064">
    <property type="protein sequence ID" value="KGX84179.1"/>
    <property type="molecule type" value="Genomic_DNA"/>
</dbReference>
<comment type="caution">
    <text evidence="1">The sequence shown here is derived from an EMBL/GenBank/DDBJ whole genome shotgun (WGS) entry which is preliminary data.</text>
</comment>
<protein>
    <recommendedName>
        <fullName evidence="3">Acyl carrier protein</fullName>
    </recommendedName>
</protein>
<dbReference type="AlphaFoldDB" id="A0A0A5FW87"/>
<reference evidence="1 2" key="1">
    <citation type="submission" date="2013-08" db="EMBL/GenBank/DDBJ databases">
        <authorList>
            <person name="Huang J."/>
            <person name="Wang G."/>
        </authorList>
    </citation>
    <scope>NUCLEOTIDE SEQUENCE [LARGE SCALE GENOMIC DNA]</scope>
    <source>
        <strain evidence="1 2">BH030004</strain>
    </source>
</reference>
<evidence type="ECO:0000313" key="1">
    <source>
        <dbReference type="EMBL" id="KGX84179.1"/>
    </source>
</evidence>